<gene>
    <name evidence="1" type="ORF">CVO96_00400</name>
</gene>
<dbReference type="Gene3D" id="1.25.40.10">
    <property type="entry name" value="Tetratricopeptide repeat domain"/>
    <property type="match status" value="1"/>
</dbReference>
<dbReference type="InterPro" id="IPR011990">
    <property type="entry name" value="TPR-like_helical_dom_sf"/>
</dbReference>
<protein>
    <submittedName>
        <fullName evidence="1">Uncharacterized protein</fullName>
    </submittedName>
</protein>
<organism evidence="1 2">
    <name type="scientific">Deinococcus koreensis</name>
    <dbReference type="NCBI Taxonomy" id="2054903"/>
    <lineage>
        <taxon>Bacteria</taxon>
        <taxon>Thermotogati</taxon>
        <taxon>Deinococcota</taxon>
        <taxon>Deinococci</taxon>
        <taxon>Deinococcales</taxon>
        <taxon>Deinococcaceae</taxon>
        <taxon>Deinococcus</taxon>
    </lineage>
</organism>
<dbReference type="AlphaFoldDB" id="A0A2K3V1W9"/>
<keyword evidence="2" id="KW-1185">Reference proteome</keyword>
<dbReference type="InterPro" id="IPR027417">
    <property type="entry name" value="P-loop_NTPase"/>
</dbReference>
<reference evidence="1 2" key="1">
    <citation type="submission" date="2018-01" db="EMBL/GenBank/DDBJ databases">
        <title>Deinococcus koreensis sp. nov., a radiation-resistant bacterium isolated from river water.</title>
        <authorList>
            <person name="Choi A."/>
        </authorList>
    </citation>
    <scope>NUCLEOTIDE SEQUENCE [LARGE SCALE GENOMIC DNA]</scope>
    <source>
        <strain evidence="1 2">SJW1-2</strain>
    </source>
</reference>
<evidence type="ECO:0000313" key="2">
    <source>
        <dbReference type="Proteomes" id="UP000236379"/>
    </source>
</evidence>
<dbReference type="OrthoDB" id="51899at2"/>
<accession>A0A2K3V1W9</accession>
<dbReference type="EMBL" id="PPPD01000001">
    <property type="protein sequence ID" value="PNY82776.1"/>
    <property type="molecule type" value="Genomic_DNA"/>
</dbReference>
<name>A0A2K3V1W9_9DEIO</name>
<comment type="caution">
    <text evidence="1">The sequence shown here is derived from an EMBL/GenBank/DDBJ whole genome shotgun (WGS) entry which is preliminary data.</text>
</comment>
<evidence type="ECO:0000313" key="1">
    <source>
        <dbReference type="EMBL" id="PNY82776.1"/>
    </source>
</evidence>
<dbReference type="Pfam" id="PF13604">
    <property type="entry name" value="AAA_30"/>
    <property type="match status" value="1"/>
</dbReference>
<dbReference type="SUPFAM" id="SSF52540">
    <property type="entry name" value="P-loop containing nucleoside triphosphate hydrolases"/>
    <property type="match status" value="1"/>
</dbReference>
<dbReference type="Proteomes" id="UP000236379">
    <property type="component" value="Unassembled WGS sequence"/>
</dbReference>
<sequence length="974" mass="103776">MDWRAVLTDLRAHLPAPTSGRQVRGSLRWLEAEMLAQGANPAALRNIVYRDVGTPQDKAALRSILAELAQEVGRPLPGAVTPAPPPALPEGLELLGRSKKRAYRQFLAGVRAGRAPRLIVTGRAGAGKTVLLGGVAQALEAAGVAVRRLSLSGDAAPTLALGESRGGAYAVQAQAQADAARRAVPEAGVWLIRVTDDLHFAGEPPRDLQGRPIPAARWAVDALLERAPAGVGVLLALESRRGLDSLQHEVIELTPPTRAEARRYLMARLGVPAQEADALVRDTGRHLDRLTLLVSLRSGDPGAGHLLSDPDTRRLVEASAALHAADLGRGDQPWPGALLRAALGQEPRRLPPHARALLRGSEDAGWSPSPVLQAAWPAVSLEARQRGLERLADAEPGADPSSPADQEALLPVRLGAMALLGDWAGLAAWVGTHPDDSRHLPPLWPLIRQSAGGTERETLARAVVSHHAGRGEYTESRIRDALFTLLESSRDPVRAWARVKLAESSLEGGAMDAARSQLQHPEVASIVAARAPLDAWTVAAQADALLVEAALARWQGDLVAATRAAGDPRTAVGGPRALLWRGLIAKDAGRWQEALEALQSVPASSPLLSARARYQEGDLRLRLGQATLALGALQDAAARLLSAGAAAEERARVLARSATALRRLGRPLEAQAQLERALALVPDDPRRRLDAVPRARLLSEGLPILLALGRPDEALAQGAAALALLRRSDLRPAETAYRERRTRYRLALAYLTRGLGVPYLQPFGGPQADHPDLAQARTLLDGLIAQAPGGSDREQMLLFDMRLSRALAEPEPLRALEHAGWALEMTAHPYEEAQARAMRAEARLRSGQADAALLDINRAHALLRRVHSGPGVPGGPDAGLRPPDPGLLAQLLALEARASIQEGARTLSWLSGALGERELAPFRPGVWREAGLALERGHPDPWAVLLAFAPGHPLDDLRPPDALRVLAARAAPDH</sequence>
<proteinExistence type="predicted"/>
<dbReference type="SUPFAM" id="SSF48452">
    <property type="entry name" value="TPR-like"/>
    <property type="match status" value="1"/>
</dbReference>